<dbReference type="InterPro" id="IPR054416">
    <property type="entry name" value="GST_UstS-like_C"/>
</dbReference>
<dbReference type="SUPFAM" id="SSF47616">
    <property type="entry name" value="GST C-terminal domain-like"/>
    <property type="match status" value="1"/>
</dbReference>
<dbReference type="OMA" id="IHHVPTN"/>
<dbReference type="InterPro" id="IPR004045">
    <property type="entry name" value="Glutathione_S-Trfase_N"/>
</dbReference>
<protein>
    <recommendedName>
        <fullName evidence="1">GST N-terminal domain-containing protein</fullName>
    </recommendedName>
</protein>
<gene>
    <name evidence="2" type="ORF">HYPSUDRAFT_189028</name>
</gene>
<feature type="domain" description="GST N-terminal" evidence="1">
    <location>
        <begin position="8"/>
        <end position="99"/>
    </location>
</feature>
<dbReference type="AlphaFoldDB" id="A0A0D2NN77"/>
<evidence type="ECO:0000313" key="3">
    <source>
        <dbReference type="Proteomes" id="UP000054270"/>
    </source>
</evidence>
<organism evidence="2 3">
    <name type="scientific">Hypholoma sublateritium (strain FD-334 SS-4)</name>
    <dbReference type="NCBI Taxonomy" id="945553"/>
    <lineage>
        <taxon>Eukaryota</taxon>
        <taxon>Fungi</taxon>
        <taxon>Dikarya</taxon>
        <taxon>Basidiomycota</taxon>
        <taxon>Agaricomycotina</taxon>
        <taxon>Agaricomycetes</taxon>
        <taxon>Agaricomycetidae</taxon>
        <taxon>Agaricales</taxon>
        <taxon>Agaricineae</taxon>
        <taxon>Strophariaceae</taxon>
        <taxon>Hypholoma</taxon>
    </lineage>
</organism>
<name>A0A0D2NN77_HYPSF</name>
<sequence length="247" mass="28286">MAIIFYDLLSTLPHKAFSPNTWKTRYCLNFKGIPYRTEWVDFIEIEGVYKKLGLVPSSYKPDGSPTYLLPVIHDISTGVSVADSLLIAEYLEKTYPVPSLFPNNTIAFQSIFDNAVRDAALKPQRRFTIPDIFSVVSLQSKDYFRRTREAAFGKPLEEIAPQGDEAVAEWAVVKAGWGTIDSWYIKSGGPFILGDTVSWADFVVGSWLIWARTIWGEESQKWKDYASWHNGRWLKVLDDLKEYQRID</sequence>
<dbReference type="OrthoDB" id="4951845at2759"/>
<dbReference type="InterPro" id="IPR036249">
    <property type="entry name" value="Thioredoxin-like_sf"/>
</dbReference>
<dbReference type="Gene3D" id="3.40.30.10">
    <property type="entry name" value="Glutaredoxin"/>
    <property type="match status" value="1"/>
</dbReference>
<dbReference type="Gene3D" id="1.20.1050.10">
    <property type="match status" value="1"/>
</dbReference>
<dbReference type="InterPro" id="IPR036282">
    <property type="entry name" value="Glutathione-S-Trfase_C_sf"/>
</dbReference>
<accession>A0A0D2NN77</accession>
<keyword evidence="3" id="KW-1185">Reference proteome</keyword>
<dbReference type="Proteomes" id="UP000054270">
    <property type="component" value="Unassembled WGS sequence"/>
</dbReference>
<dbReference type="Pfam" id="PF22041">
    <property type="entry name" value="GST_C_7"/>
    <property type="match status" value="1"/>
</dbReference>
<dbReference type="Pfam" id="PF13409">
    <property type="entry name" value="GST_N_2"/>
    <property type="match status" value="1"/>
</dbReference>
<dbReference type="SUPFAM" id="SSF52833">
    <property type="entry name" value="Thioredoxin-like"/>
    <property type="match status" value="1"/>
</dbReference>
<evidence type="ECO:0000313" key="2">
    <source>
        <dbReference type="EMBL" id="KJA20279.1"/>
    </source>
</evidence>
<dbReference type="EMBL" id="KN817569">
    <property type="protein sequence ID" value="KJA20279.1"/>
    <property type="molecule type" value="Genomic_DNA"/>
</dbReference>
<proteinExistence type="predicted"/>
<dbReference type="PROSITE" id="PS50404">
    <property type="entry name" value="GST_NTER"/>
    <property type="match status" value="1"/>
</dbReference>
<evidence type="ECO:0000259" key="1">
    <source>
        <dbReference type="PROSITE" id="PS50404"/>
    </source>
</evidence>
<dbReference type="STRING" id="945553.A0A0D2NN77"/>
<reference evidence="3" key="1">
    <citation type="submission" date="2014-04" db="EMBL/GenBank/DDBJ databases">
        <title>Evolutionary Origins and Diversification of the Mycorrhizal Mutualists.</title>
        <authorList>
            <consortium name="DOE Joint Genome Institute"/>
            <consortium name="Mycorrhizal Genomics Consortium"/>
            <person name="Kohler A."/>
            <person name="Kuo A."/>
            <person name="Nagy L.G."/>
            <person name="Floudas D."/>
            <person name="Copeland A."/>
            <person name="Barry K.W."/>
            <person name="Cichocki N."/>
            <person name="Veneault-Fourrey C."/>
            <person name="LaButti K."/>
            <person name="Lindquist E.A."/>
            <person name="Lipzen A."/>
            <person name="Lundell T."/>
            <person name="Morin E."/>
            <person name="Murat C."/>
            <person name="Riley R."/>
            <person name="Ohm R."/>
            <person name="Sun H."/>
            <person name="Tunlid A."/>
            <person name="Henrissat B."/>
            <person name="Grigoriev I.V."/>
            <person name="Hibbett D.S."/>
            <person name="Martin F."/>
        </authorList>
    </citation>
    <scope>NUCLEOTIDE SEQUENCE [LARGE SCALE GENOMIC DNA]</scope>
    <source>
        <strain evidence="3">FD-334 SS-4</strain>
    </source>
</reference>